<dbReference type="EMBL" id="CP002376">
    <property type="protein sequence ID" value="AEZ59295.1"/>
    <property type="molecule type" value="Genomic_DNA"/>
</dbReference>
<name>A0AAU8PGK3_TREPG</name>
<dbReference type="AlphaFoldDB" id="A0AAU8PGK3"/>
<dbReference type="KEGG" id="tpg:TPEGAU_0045a"/>
<reference evidence="2" key="1">
    <citation type="journal article" date="2012" name="PLoS Negl. Trop. Dis.">
        <title>Whole genome sequences of three Treponema pallidum ssp. pertenue strains: yaws and syphilis treponemes differ in less than 0.2% of the genome sequence.</title>
        <authorList>
            <person name="Cejkova D."/>
            <person name="Zobanikova M."/>
            <person name="Chen L."/>
            <person name="Pospisilova P."/>
            <person name="Strouhal M."/>
            <person name="Qin X."/>
            <person name="Mikalova L."/>
            <person name="Norris S.J."/>
            <person name="Muzny D.M."/>
            <person name="Gibbs R.A."/>
            <person name="Fulton L.L."/>
            <person name="Sodergren E."/>
            <person name="Weinstock G.M."/>
            <person name="Smajs D."/>
        </authorList>
    </citation>
    <scope>NUCLEOTIDE SEQUENCE [LARGE SCALE GENOMIC DNA]</scope>
    <source>
        <strain evidence="2">Gauthier</strain>
    </source>
</reference>
<accession>A0AAU8PGK3</accession>
<gene>
    <name evidence="1" type="ordered locus">TPEGAU_0045a</name>
</gene>
<evidence type="ECO:0000313" key="1">
    <source>
        <dbReference type="EMBL" id="AEZ59295.1"/>
    </source>
</evidence>
<dbReference type="Proteomes" id="UP000008192">
    <property type="component" value="Chromosome"/>
</dbReference>
<proteinExistence type="predicted"/>
<organism evidence="1 2">
    <name type="scientific">Treponema pallidum subsp. pertenue (strain Gauthier)</name>
    <dbReference type="NCBI Taxonomy" id="491080"/>
    <lineage>
        <taxon>Bacteria</taxon>
        <taxon>Pseudomonadati</taxon>
        <taxon>Spirochaetota</taxon>
        <taxon>Spirochaetia</taxon>
        <taxon>Spirochaetales</taxon>
        <taxon>Treponemataceae</taxon>
        <taxon>Treponema</taxon>
    </lineage>
</organism>
<protein>
    <submittedName>
        <fullName evidence="1">Uncharacterized protein</fullName>
    </submittedName>
</protein>
<evidence type="ECO:0000313" key="2">
    <source>
        <dbReference type="Proteomes" id="UP000008192"/>
    </source>
</evidence>
<sequence>MSSNAMLLTGILVSYIQWRLIKNQVLPNVLHLRKFPRGGGLSNGIGQGNLRVCSIRRDKDNQQHEQINVPLLTNPTTLTSVVHANTLHM</sequence>